<evidence type="ECO:0000313" key="3">
    <source>
        <dbReference type="Proteomes" id="UP000574133"/>
    </source>
</evidence>
<dbReference type="InterPro" id="IPR047589">
    <property type="entry name" value="DUF11_rpt"/>
</dbReference>
<comment type="caution">
    <text evidence="2">The sequence shown here is derived from an EMBL/GenBank/DDBJ whole genome shotgun (WGS) entry which is preliminary data.</text>
</comment>
<feature type="non-terminal residue" evidence="2">
    <location>
        <position position="1"/>
    </location>
</feature>
<dbReference type="RefSeq" id="WP_185180692.1">
    <property type="nucleotide sequence ID" value="NZ_JACJVN010000083.1"/>
</dbReference>
<dbReference type="Gene3D" id="2.60.40.10">
    <property type="entry name" value="Immunoglobulins"/>
    <property type="match status" value="3"/>
</dbReference>
<evidence type="ECO:0000313" key="2">
    <source>
        <dbReference type="EMBL" id="MBB6679432.1"/>
    </source>
</evidence>
<name>A0A841TEH9_9BACL</name>
<feature type="domain" description="DUF7507" evidence="1">
    <location>
        <begin position="35"/>
        <end position="103"/>
    </location>
</feature>
<accession>A0A841TEH9</accession>
<sequence>IPASTPAGPFVNTATAQADQVGPSSSSATVLVSEAPALLFTKSVAPQQARPGDTVTYTITAVNTGNAELLNLRLTDPTIGLDQTIGNLGVGSSVTINWPFTVQMSAPPGFFGNLTEISGSNLSTQRVGISLDVLASPQLSATKTVTPNVIGPGGTVLYTVDVTNTGNVPLTNVRVTDEQTLLDTTIPELPAGATESVSITNFVPVNTPPLVNTNIASIVSDQTPDPITASAVLEILAVAAVGVRKVADRQTAAPGETVTFEISASNLGNVIVGPVQVTDTLTGFTQTIPELAVNETQTVLVPFTIPVGTLIGSQILNVATITAPGAQPATSGVSVTVVSADLAISKEGSQAVALPGDTVIYTFTVSNLTPDPQTNVALSDPLTGFAETIPLLAPGDTIVRTAAFTIPASAVNGAVIENTLTVSSDQTPAQNVAFETVVQTDPAQATTLAIQLFPDQTFAQQGETVVFVAEVTNTGGSPATNIVVSDSLTGTSRTIPALAPGRSASVSFPFAIPPGTIQGTLLVDTASAVAPEVPAQFQPVTASASVFVSLPNFFLTVELSASPNPVPSGGQTIFTIVVTNVSDPVLTNVRVFGLLTGFSEVIPALQPGESQTFQVPFTVPAGTIGGTEFQGVASAFSDQSAIVQAFATVVAESSSNAILTHTVDPQEAAPGDTVVFTIHVVNTGNVPFFNGRLVGPLLNLSLTTEVFQIGADETFRIPFVVPENAQEGDLVSVVTASSNNGPTLSATAVVHIVIEEE</sequence>
<proteinExistence type="predicted"/>
<feature type="domain" description="DUF7507" evidence="1">
    <location>
        <begin position="341"/>
        <end position="432"/>
    </location>
</feature>
<protein>
    <submittedName>
        <fullName evidence="2">DUF11 domain-containing protein</fullName>
    </submittedName>
</protein>
<dbReference type="InterPro" id="IPR055354">
    <property type="entry name" value="DUF7507"/>
</dbReference>
<reference evidence="2 3" key="1">
    <citation type="submission" date="2020-08" db="EMBL/GenBank/DDBJ databases">
        <title>Cohnella phylogeny.</title>
        <authorList>
            <person name="Dunlap C."/>
        </authorList>
    </citation>
    <scope>NUCLEOTIDE SEQUENCE [LARGE SCALE GENOMIC DNA]</scope>
    <source>
        <strain evidence="2 3">DSM 103658</strain>
    </source>
</reference>
<dbReference type="PANTHER" id="PTHR34819">
    <property type="entry name" value="LARGE CYSTEINE-RICH PERIPLASMIC PROTEIN OMCB"/>
    <property type="match status" value="1"/>
</dbReference>
<dbReference type="Proteomes" id="UP000574133">
    <property type="component" value="Unassembled WGS sequence"/>
</dbReference>
<dbReference type="NCBIfam" id="TIGR01451">
    <property type="entry name" value="B_ant_repeat"/>
    <property type="match status" value="6"/>
</dbReference>
<feature type="domain" description="DUF7507" evidence="1">
    <location>
        <begin position="136"/>
        <end position="192"/>
    </location>
</feature>
<evidence type="ECO:0000259" key="1">
    <source>
        <dbReference type="Pfam" id="PF24346"/>
    </source>
</evidence>
<organism evidence="2 3">
    <name type="scientific">Cohnella lubricantis</name>
    <dbReference type="NCBI Taxonomy" id="2163172"/>
    <lineage>
        <taxon>Bacteria</taxon>
        <taxon>Bacillati</taxon>
        <taxon>Bacillota</taxon>
        <taxon>Bacilli</taxon>
        <taxon>Bacillales</taxon>
        <taxon>Paenibacillaceae</taxon>
        <taxon>Cohnella</taxon>
    </lineage>
</organism>
<dbReference type="Pfam" id="PF24346">
    <property type="entry name" value="DUF7507"/>
    <property type="match status" value="3"/>
</dbReference>
<dbReference type="InterPro" id="IPR051172">
    <property type="entry name" value="Chlamydia_OmcB"/>
</dbReference>
<dbReference type="AlphaFoldDB" id="A0A841TEH9"/>
<gene>
    <name evidence="2" type="ORF">H4Q31_19280</name>
</gene>
<dbReference type="EMBL" id="JACJVN010000083">
    <property type="protein sequence ID" value="MBB6679432.1"/>
    <property type="molecule type" value="Genomic_DNA"/>
</dbReference>
<dbReference type="InterPro" id="IPR013783">
    <property type="entry name" value="Ig-like_fold"/>
</dbReference>
<dbReference type="PANTHER" id="PTHR34819:SF5">
    <property type="entry name" value="CONSERVED REPEAT DOMAIN PROTEIN"/>
    <property type="match status" value="1"/>
</dbReference>
<keyword evidence="3" id="KW-1185">Reference proteome</keyword>